<name>A0A3G8WTK3_9FLAO</name>
<organism evidence="1 2">
    <name type="scientific">Chryseobacterium taklimakanense</name>
    <dbReference type="NCBI Taxonomy" id="536441"/>
    <lineage>
        <taxon>Bacteria</taxon>
        <taxon>Pseudomonadati</taxon>
        <taxon>Bacteroidota</taxon>
        <taxon>Flavobacteriia</taxon>
        <taxon>Flavobacteriales</taxon>
        <taxon>Weeksellaceae</taxon>
        <taxon>Chryseobacterium group</taxon>
        <taxon>Chryseobacterium</taxon>
    </lineage>
</organism>
<dbReference type="Proteomes" id="UP000282297">
    <property type="component" value="Plasmid unnamed"/>
</dbReference>
<geneLocation type="plasmid" evidence="1">
    <name>unnamed</name>
</geneLocation>
<keyword evidence="1" id="KW-0614">Plasmid</keyword>
<gene>
    <name evidence="1" type="ORF">EIH08_12445</name>
</gene>
<accession>A0A3G8WTK3</accession>
<dbReference type="RefSeq" id="WP_124785688.1">
    <property type="nucleotide sequence ID" value="NZ_CP034172.1"/>
</dbReference>
<dbReference type="EMBL" id="CP034172">
    <property type="protein sequence ID" value="AZI21514.1"/>
    <property type="molecule type" value="Genomic_DNA"/>
</dbReference>
<proteinExistence type="predicted"/>
<protein>
    <submittedName>
        <fullName evidence="1">Uncharacterized protein</fullName>
    </submittedName>
</protein>
<evidence type="ECO:0000313" key="2">
    <source>
        <dbReference type="Proteomes" id="UP000282297"/>
    </source>
</evidence>
<reference evidence="2" key="1">
    <citation type="submission" date="2018-11" db="EMBL/GenBank/DDBJ databases">
        <title>Proposal to divide the Flavobacteriaceae and reorganize its genera based on Amino Acid Identity values calculated from whole genome sequences.</title>
        <authorList>
            <person name="Nicholson A.C."/>
            <person name="Gulvik C.A."/>
            <person name="Whitney A.M."/>
            <person name="Humrighouse B.W."/>
            <person name="Bell M."/>
            <person name="Holmes B."/>
            <person name="Steigerwalt A.B."/>
            <person name="Villarma A."/>
            <person name="Sheth M."/>
            <person name="Batra D."/>
            <person name="Pryor J."/>
            <person name="Bernardet J.-F."/>
            <person name="Hugo C."/>
            <person name="Kampfer P."/>
            <person name="Newman J.D."/>
            <person name="McQuiston J.R."/>
        </authorList>
    </citation>
    <scope>NUCLEOTIDE SEQUENCE [LARGE SCALE GENOMIC DNA]</scope>
    <source>
        <strain evidence="2">H4753</strain>
        <plasmid evidence="2">unnamed</plasmid>
    </source>
</reference>
<sequence length="83" mass="9862">METLLHSSDLKKKRIAIYKEPIDTNDDNSEPVFHSAHSSHKEVLEALELLTLEYKGFDFFYEEQEFNTSSNEWQNINNTQVYY</sequence>
<dbReference type="AlphaFoldDB" id="A0A3G8WTK3"/>
<evidence type="ECO:0000313" key="1">
    <source>
        <dbReference type="EMBL" id="AZI21514.1"/>
    </source>
</evidence>